<organism evidence="2 3">
    <name type="scientific">Symbiodinium natans</name>
    <dbReference type="NCBI Taxonomy" id="878477"/>
    <lineage>
        <taxon>Eukaryota</taxon>
        <taxon>Sar</taxon>
        <taxon>Alveolata</taxon>
        <taxon>Dinophyceae</taxon>
        <taxon>Suessiales</taxon>
        <taxon>Symbiodiniaceae</taxon>
        <taxon>Symbiodinium</taxon>
    </lineage>
</organism>
<accession>A0A812S299</accession>
<dbReference type="EMBL" id="CAJNDS010002412">
    <property type="protein sequence ID" value="CAE7464626.1"/>
    <property type="molecule type" value="Genomic_DNA"/>
</dbReference>
<evidence type="ECO:0000313" key="3">
    <source>
        <dbReference type="Proteomes" id="UP000604046"/>
    </source>
</evidence>
<feature type="domain" description="Transposase Tc1-like" evidence="1">
    <location>
        <begin position="77"/>
        <end position="139"/>
    </location>
</feature>
<name>A0A812S299_9DINO</name>
<protein>
    <submittedName>
        <fullName evidence="2">Ikbke protein</fullName>
    </submittedName>
</protein>
<dbReference type="AlphaFoldDB" id="A0A812S299"/>
<reference evidence="2" key="1">
    <citation type="submission" date="2021-02" db="EMBL/GenBank/DDBJ databases">
        <authorList>
            <person name="Dougan E. K."/>
            <person name="Rhodes N."/>
            <person name="Thang M."/>
            <person name="Chan C."/>
        </authorList>
    </citation>
    <scope>NUCLEOTIDE SEQUENCE</scope>
</reference>
<proteinExistence type="predicted"/>
<dbReference type="OrthoDB" id="407271at2759"/>
<dbReference type="InterPro" id="IPR002492">
    <property type="entry name" value="Transposase_Tc1-like"/>
</dbReference>
<dbReference type="InterPro" id="IPR036397">
    <property type="entry name" value="RNaseH_sf"/>
</dbReference>
<dbReference type="GO" id="GO:0006313">
    <property type="term" value="P:DNA transposition"/>
    <property type="evidence" value="ECO:0007669"/>
    <property type="project" value="InterPro"/>
</dbReference>
<keyword evidence="3" id="KW-1185">Reference proteome</keyword>
<evidence type="ECO:0000259" key="1">
    <source>
        <dbReference type="Pfam" id="PF01498"/>
    </source>
</evidence>
<dbReference type="GO" id="GO:0015074">
    <property type="term" value="P:DNA integration"/>
    <property type="evidence" value="ECO:0007669"/>
    <property type="project" value="InterPro"/>
</dbReference>
<dbReference type="GO" id="GO:0003677">
    <property type="term" value="F:DNA binding"/>
    <property type="evidence" value="ECO:0007669"/>
    <property type="project" value="InterPro"/>
</dbReference>
<comment type="caution">
    <text evidence="2">The sequence shown here is derived from an EMBL/GenBank/DDBJ whole genome shotgun (WGS) entry which is preliminary data.</text>
</comment>
<sequence length="320" mass="36531">MPEAGWTKMSENERGLAKKWYSQGKKPSEIGELLGRDTSSVTRLLCLQKPVLKQGRPCSLTMAQVDFLEKKLDDMIVKANGQRTVTVQDLKKTTKTKASCRSILRALHDRNIYFRKLREKPLLTPEDVRARFHFAKKYRSKSRAWWVKNVDAFIDGKHFQVGVGKGKAVTVHEVTDGRWSGQAAASFYHTLARDLKKASPAKRRFTILEDNDPTGYKSAKGIAAKCDAGLLVFEIPKRSPDLSVLDYAIWTEINKRLRRQESKWTKGKKETRAAYIKRLKLTARSLPKDFILNSIGDMARRCQRLYEAKGYFFEEGGSDP</sequence>
<dbReference type="Pfam" id="PF01498">
    <property type="entry name" value="HTH_Tnp_Tc3_2"/>
    <property type="match status" value="1"/>
</dbReference>
<evidence type="ECO:0000313" key="2">
    <source>
        <dbReference type="EMBL" id="CAE7464626.1"/>
    </source>
</evidence>
<dbReference type="Gene3D" id="3.30.420.10">
    <property type="entry name" value="Ribonuclease H-like superfamily/Ribonuclease H"/>
    <property type="match status" value="1"/>
</dbReference>
<gene>
    <name evidence="2" type="primary">Ikbke</name>
    <name evidence="2" type="ORF">SNAT2548_LOCUS25944</name>
</gene>
<dbReference type="Proteomes" id="UP000604046">
    <property type="component" value="Unassembled WGS sequence"/>
</dbReference>